<dbReference type="SUPFAM" id="SSF49854">
    <property type="entry name" value="Spermadhesin, CUB domain"/>
    <property type="match status" value="1"/>
</dbReference>
<dbReference type="GO" id="GO:0005886">
    <property type="term" value="C:plasma membrane"/>
    <property type="evidence" value="ECO:0007669"/>
    <property type="project" value="UniProtKB-SubCell"/>
</dbReference>
<feature type="compositionally biased region" description="Polar residues" evidence="11">
    <location>
        <begin position="298"/>
        <end position="339"/>
    </location>
</feature>
<dbReference type="Pfam" id="PF16178">
    <property type="entry name" value="Anoct_dimer"/>
    <property type="match status" value="1"/>
</dbReference>
<evidence type="ECO:0000259" key="12">
    <source>
        <dbReference type="PROSITE" id="PS01180"/>
    </source>
</evidence>
<feature type="transmembrane region" description="Helical" evidence="10">
    <location>
        <begin position="671"/>
        <end position="698"/>
    </location>
</feature>
<feature type="non-terminal residue" evidence="13">
    <location>
        <position position="1302"/>
    </location>
</feature>
<dbReference type="Pfam" id="PF04547">
    <property type="entry name" value="Anoctamin"/>
    <property type="match status" value="1"/>
</dbReference>
<evidence type="ECO:0000256" key="3">
    <source>
        <dbReference type="ARBA" id="ARBA00022475"/>
    </source>
</evidence>
<sequence length="1302" mass="148455">MYLHFTTFAVEKSCGEVTRQNCSYFVNPGFPAPVTNMLACILTVEKAQPDISQIRLDFFMFELLGPTNGTCIEDQFILTGQNINNIAPIICGINTGQHIYVDVDSITGPLRLNMLTMRGDIPRSFRIKVTQIKKGSPLEAPKNCLQYHRGIHGSIESFNYHVPKRSNLLGRPGYMNNLNYAICIDKEPGYCSVTYSNTAPDGTAYPFQLINVDQDGQPLIPPGQAGAEVFNCPDDYIVMNGIRLCGERLNDASVQLDFTRNSPVTASTRSKPASPQPQSRPTSQSTGSSLELRPAGSRATTPHRSLNEGSNDSLWQCPTSATQELPGSATRTNTPNISPNPMRRFSRTGIYPMLGAGLAIREAFGPRVTMLDPNYERAADSDTPSPIGEQHIKSVSSIKEMSALEDSMGGLEGVFTAEEQGALPDTDTLLFRDGKRRIDMVLVYEEEDYGVMTLAEVTRREMRRVFQENLVKEGLELELEGKQMAFDHEKFFLKVHVPWKALTRYAEVMNMKMPIKVIKILSLHLEEDLENKKGGLLAHKFMKIFEYDHTRITKEPSFYTATYRQDREEQFIIKDRETFFTAAQRSQVVWQIMMRAKYDDSEKLGIRRLLNNGTYLAAFPLHEGSYNPDTRNGVSLDRELLYTEWARPSKWYKKQPLWLIKKYFGEKIGLYFAWLGFYTKMLIPASAVGLLCFLYGLLSMSTSDNIPSMEICDPNIGGKIIMCPLCDKVCDYQQLDSSCLFAQITYLFDNPATVFFAIFMSFWATTFLEMWKRQQSVIVWEWDLQNVEEDEEPRPEFETSVKTFRMNPVTMEKEPYLPTWSRAWRFLATSSAVLFMVVVVLGAVLGTIIYRISVVTVIYGSGEQFLKQHAKIFTSITAAVINLLYQRLALWLTNMENPRTQTEYEDSYTFKIFVFQFVNFYSSLIYIAFFKGRFFVHPGDASARDSPFTRLKIDVCDPAGCLSELCIQLSIIMVGKQLLNNFLEILYPKMYNWWSKRLHRSNTKNPERKYTRWEEDFQLQDPGRLALFEEYLEMVLQYGFVTLFVAAFPLAPLFALLNNVGEIRLDAYKMVTQARRPLAERVQDIGAWYGILQGVTYASVVSNAFVIAYTSDFIPRMVYKYVYSPTETLAGYIDSSLSDFNTSDYGQDMGADPSAEDPLKCQYRGYRNPPDDKKKYDLSPQYWHVFAARLAFVVVFEHIVFALTGIMAYAIPDVPAEVRTQIQREKLLEKEAKYEHGTQGNLHANYGEMLLAQRERSLAAAAGAARSWWERRLSRVSDSHETQETSRQHKASNSNSTVWEVT</sequence>
<feature type="region of interest" description="Disordered" evidence="11">
    <location>
        <begin position="260"/>
        <end position="344"/>
    </location>
</feature>
<dbReference type="GO" id="GO:0005254">
    <property type="term" value="F:chloride channel activity"/>
    <property type="evidence" value="ECO:0007669"/>
    <property type="project" value="TreeGrafter"/>
</dbReference>
<organism evidence="13 14">
    <name type="scientific">Coptotermes formosanus</name>
    <name type="common">Formosan subterranean termite</name>
    <dbReference type="NCBI Taxonomy" id="36987"/>
    <lineage>
        <taxon>Eukaryota</taxon>
        <taxon>Metazoa</taxon>
        <taxon>Ecdysozoa</taxon>
        <taxon>Arthropoda</taxon>
        <taxon>Hexapoda</taxon>
        <taxon>Insecta</taxon>
        <taxon>Pterygota</taxon>
        <taxon>Neoptera</taxon>
        <taxon>Polyneoptera</taxon>
        <taxon>Dictyoptera</taxon>
        <taxon>Blattodea</taxon>
        <taxon>Blattoidea</taxon>
        <taxon>Termitoidae</taxon>
        <taxon>Rhinotermitidae</taxon>
        <taxon>Coptotermes</taxon>
    </lineage>
</organism>
<dbReference type="PANTHER" id="PTHR12308">
    <property type="entry name" value="ANOCTAMIN"/>
    <property type="match status" value="1"/>
</dbReference>
<evidence type="ECO:0000256" key="4">
    <source>
        <dbReference type="ARBA" id="ARBA00022692"/>
    </source>
</evidence>
<dbReference type="InParanoid" id="A0A6L2PU02"/>
<name>A0A6L2PU02_COPFO</name>
<keyword evidence="5 10" id="KW-1133">Transmembrane helix</keyword>
<keyword evidence="7" id="KW-1015">Disulfide bond</keyword>
<dbReference type="InterPro" id="IPR049452">
    <property type="entry name" value="Anoctamin_TM"/>
</dbReference>
<feature type="transmembrane region" description="Helical" evidence="10">
    <location>
        <begin position="872"/>
        <end position="892"/>
    </location>
</feature>
<evidence type="ECO:0000256" key="10">
    <source>
        <dbReference type="RuleBase" id="RU280814"/>
    </source>
</evidence>
<dbReference type="InterPro" id="IPR032394">
    <property type="entry name" value="Anoct_dimer"/>
</dbReference>
<feature type="domain" description="CUB" evidence="12">
    <location>
        <begin position="14"/>
        <end position="132"/>
    </location>
</feature>
<dbReference type="InterPro" id="IPR035914">
    <property type="entry name" value="Sperma_CUB_dom_sf"/>
</dbReference>
<comment type="caution">
    <text evidence="13">The sequence shown here is derived from an EMBL/GenBank/DDBJ whole genome shotgun (WGS) entry which is preliminary data.</text>
</comment>
<dbReference type="InterPro" id="IPR058698">
    <property type="entry name" value="CUB_metazoa"/>
</dbReference>
<dbReference type="EMBL" id="BLKM01000468">
    <property type="protein sequence ID" value="GFG34108.1"/>
    <property type="molecule type" value="Genomic_DNA"/>
</dbReference>
<feature type="transmembrane region" description="Helical" evidence="10">
    <location>
        <begin position="912"/>
        <end position="930"/>
    </location>
</feature>
<feature type="compositionally biased region" description="Polar residues" evidence="11">
    <location>
        <begin position="260"/>
        <end position="273"/>
    </location>
</feature>
<keyword evidence="4 10" id="KW-0812">Transmembrane</keyword>
<dbReference type="GO" id="GO:0046983">
    <property type="term" value="F:protein dimerization activity"/>
    <property type="evidence" value="ECO:0007669"/>
    <property type="project" value="InterPro"/>
</dbReference>
<gene>
    <name evidence="13" type="ORF">Cfor_05564</name>
</gene>
<dbReference type="InterPro" id="IPR007632">
    <property type="entry name" value="Anoctamin"/>
</dbReference>
<feature type="region of interest" description="Disordered" evidence="11">
    <location>
        <begin position="1279"/>
        <end position="1302"/>
    </location>
</feature>
<feature type="transmembrane region" description="Helical" evidence="10">
    <location>
        <begin position="1035"/>
        <end position="1057"/>
    </location>
</feature>
<evidence type="ECO:0000313" key="13">
    <source>
        <dbReference type="EMBL" id="GFG34108.1"/>
    </source>
</evidence>
<comment type="caution">
    <text evidence="9 10">Lacks conserved residue(s) required for the propagation of feature annotation.</text>
</comment>
<dbReference type="InterPro" id="IPR000859">
    <property type="entry name" value="CUB_dom"/>
</dbReference>
<evidence type="ECO:0000256" key="2">
    <source>
        <dbReference type="ARBA" id="ARBA00009671"/>
    </source>
</evidence>
<keyword evidence="6 10" id="KW-0472">Membrane</keyword>
<dbReference type="OrthoDB" id="296386at2759"/>
<dbReference type="Proteomes" id="UP000502823">
    <property type="component" value="Unassembled WGS sequence"/>
</dbReference>
<keyword evidence="14" id="KW-1185">Reference proteome</keyword>
<evidence type="ECO:0000256" key="5">
    <source>
        <dbReference type="ARBA" id="ARBA00022989"/>
    </source>
</evidence>
<accession>A0A6L2PU02</accession>
<keyword evidence="3" id="KW-1003">Cell membrane</keyword>
<feature type="transmembrane region" description="Helical" evidence="10">
    <location>
        <begin position="832"/>
        <end position="852"/>
    </location>
</feature>
<evidence type="ECO:0000256" key="1">
    <source>
        <dbReference type="ARBA" id="ARBA00004651"/>
    </source>
</evidence>
<dbReference type="FunCoup" id="A0A6L2PU02">
    <property type="interactions" value="57"/>
</dbReference>
<comment type="similarity">
    <text evidence="2 10">Belongs to the anoctamin family.</text>
</comment>
<reference evidence="14" key="1">
    <citation type="submission" date="2020-01" db="EMBL/GenBank/DDBJ databases">
        <title>Draft genome sequence of the Termite Coptotermes fromosanus.</title>
        <authorList>
            <person name="Itakura S."/>
            <person name="Yosikawa Y."/>
            <person name="Umezawa K."/>
        </authorList>
    </citation>
    <scope>NUCLEOTIDE SEQUENCE [LARGE SCALE GENOMIC DNA]</scope>
</reference>
<comment type="subcellular location">
    <subcellularLocation>
        <location evidence="1">Cell membrane</location>
        <topology evidence="1">Multi-pass membrane protein</topology>
    </subcellularLocation>
    <subcellularLocation>
        <location evidence="10">Membrane</location>
        <topology evidence="10">Multi-pass membrane protein</topology>
    </subcellularLocation>
</comment>
<feature type="transmembrane region" description="Helical" evidence="10">
    <location>
        <begin position="1182"/>
        <end position="1211"/>
    </location>
</feature>
<evidence type="ECO:0000256" key="8">
    <source>
        <dbReference type="ARBA" id="ARBA00023180"/>
    </source>
</evidence>
<evidence type="ECO:0000256" key="6">
    <source>
        <dbReference type="ARBA" id="ARBA00023136"/>
    </source>
</evidence>
<keyword evidence="8" id="KW-0325">Glycoprotein</keyword>
<protein>
    <recommendedName>
        <fullName evidence="10">Anoctamin</fullName>
    </recommendedName>
</protein>
<evidence type="ECO:0000256" key="7">
    <source>
        <dbReference type="ARBA" id="ARBA00023157"/>
    </source>
</evidence>
<proteinExistence type="inferred from homology"/>
<evidence type="ECO:0000256" key="9">
    <source>
        <dbReference type="PROSITE-ProRule" id="PRU00059"/>
    </source>
</evidence>
<evidence type="ECO:0000256" key="11">
    <source>
        <dbReference type="SAM" id="MobiDB-lite"/>
    </source>
</evidence>
<dbReference type="Pfam" id="PF26080">
    <property type="entry name" value="CUB_animal"/>
    <property type="match status" value="1"/>
</dbReference>
<evidence type="ECO:0000313" key="14">
    <source>
        <dbReference type="Proteomes" id="UP000502823"/>
    </source>
</evidence>
<feature type="compositionally biased region" description="Low complexity" evidence="11">
    <location>
        <begin position="276"/>
        <end position="289"/>
    </location>
</feature>
<feature type="compositionally biased region" description="Polar residues" evidence="11">
    <location>
        <begin position="1291"/>
        <end position="1302"/>
    </location>
</feature>
<dbReference type="PROSITE" id="PS01180">
    <property type="entry name" value="CUB"/>
    <property type="match status" value="1"/>
</dbReference>
<dbReference type="PANTHER" id="PTHR12308:SF84">
    <property type="entry name" value="ANOCTAMIN"/>
    <property type="match status" value="1"/>
</dbReference>